<organism evidence="5 6">
    <name type="scientific">Holothuria leucospilota</name>
    <name type="common">Black long sea cucumber</name>
    <name type="synonym">Mertensiothuria leucospilota</name>
    <dbReference type="NCBI Taxonomy" id="206669"/>
    <lineage>
        <taxon>Eukaryota</taxon>
        <taxon>Metazoa</taxon>
        <taxon>Echinodermata</taxon>
        <taxon>Eleutherozoa</taxon>
        <taxon>Echinozoa</taxon>
        <taxon>Holothuroidea</taxon>
        <taxon>Aspidochirotacea</taxon>
        <taxon>Aspidochirotida</taxon>
        <taxon>Holothuriidae</taxon>
        <taxon>Holothuria</taxon>
    </lineage>
</organism>
<sequence>MFQACQEARLAGSNIAKLTDISFDDTGQVALPGDKNAMVRAARGLLSAVTRVLLIGDQVTINSIMASRSRVMDCLKKIEDTKSFSEFVQCFSQFGKEMVELAHLTGDRQVDLKDEKQRAKMASSRATLEKSTMLLLTSCKTFLRHPDCQAARLARAGIFSSIRSALDTVSKVVEESPQPQSPTNTSLTNGIATTPKRAHTVLKEFLEIVESARVTLADLSTREKLHDSLHLVNDSSQDFTDSAYTSHEHREKIILLGERALADLQEIENVGKRLEKQKRVRHDDQLDSAILKISRTIMELRKQLQSTAIEQASDIFRSNQDHIVLSNIKEVATKSERDRLTKLSEKFHEHSDQVQDLCRLLSHITPSESLTVFLEMTGNNLRNLTPLVTYAAASLAEYPSSKIAKENLDILIDTWEGIINELSSYVKEVIEGSQGRTNDRRAYMSLPRPGNVLEEFKHGTTVKTVKPATLDAEEQTNIAKSGLELKLLTSELDAEADRWADQENDIIRRARNLSSMAYAMHMFSSGQGSLRTTQDLFKQAEYFAEEGNKLFRCVRDTTFQAPECQLRSDLMHLLDRVLSYCQQLLFITRTPATSKAATFSKVDSTIQDTKLLLTILIRILPLCNSLASQYNLPVYRSPSLRSRPSHSNPSSVTESRTSGDETDSMGSSGNSDGSLRRVPFPVSRHRLLHNSHSLDRP</sequence>
<keyword evidence="6" id="KW-1185">Reference proteome</keyword>
<feature type="compositionally biased region" description="Low complexity" evidence="4">
    <location>
        <begin position="637"/>
        <end position="651"/>
    </location>
</feature>
<dbReference type="InterPro" id="IPR030045">
    <property type="entry name" value="CTNNAL1"/>
</dbReference>
<dbReference type="SUPFAM" id="SSF47220">
    <property type="entry name" value="alpha-catenin/vinculin-like"/>
    <property type="match status" value="3"/>
</dbReference>
<dbReference type="GO" id="GO:0005737">
    <property type="term" value="C:cytoplasm"/>
    <property type="evidence" value="ECO:0007669"/>
    <property type="project" value="UniProtKB-SubCell"/>
</dbReference>
<dbReference type="GO" id="GO:0007266">
    <property type="term" value="P:Rho protein signal transduction"/>
    <property type="evidence" value="ECO:0007669"/>
    <property type="project" value="InterPro"/>
</dbReference>
<evidence type="ECO:0000313" key="5">
    <source>
        <dbReference type="EMBL" id="KAJ8019504.1"/>
    </source>
</evidence>
<gene>
    <name evidence="5" type="ORF">HOLleu_41130</name>
</gene>
<protein>
    <submittedName>
        <fullName evidence="5">Alpha-catulin</fullName>
    </submittedName>
</protein>
<feature type="region of interest" description="Disordered" evidence="4">
    <location>
        <begin position="637"/>
        <end position="697"/>
    </location>
</feature>
<dbReference type="AlphaFoldDB" id="A0A9Q1BBW5"/>
<dbReference type="InterPro" id="IPR006077">
    <property type="entry name" value="Vinculin/catenin"/>
</dbReference>
<evidence type="ECO:0000256" key="1">
    <source>
        <dbReference type="ARBA" id="ARBA00004496"/>
    </source>
</evidence>
<dbReference type="EMBL" id="JAIZAY010000023">
    <property type="protein sequence ID" value="KAJ8019504.1"/>
    <property type="molecule type" value="Genomic_DNA"/>
</dbReference>
<dbReference type="Gene3D" id="1.20.120.230">
    <property type="entry name" value="Alpha-catenin/vinculin-like"/>
    <property type="match status" value="3"/>
</dbReference>
<dbReference type="Pfam" id="PF01044">
    <property type="entry name" value="Vinculin"/>
    <property type="match status" value="2"/>
</dbReference>
<comment type="similarity">
    <text evidence="2">Belongs to the vinculin/alpha-catenin family.</text>
</comment>
<dbReference type="GO" id="GO:0045296">
    <property type="term" value="F:cadherin binding"/>
    <property type="evidence" value="ECO:0007669"/>
    <property type="project" value="InterPro"/>
</dbReference>
<accession>A0A9Q1BBW5</accession>
<evidence type="ECO:0000256" key="4">
    <source>
        <dbReference type="SAM" id="MobiDB-lite"/>
    </source>
</evidence>
<reference evidence="5" key="1">
    <citation type="submission" date="2021-10" db="EMBL/GenBank/DDBJ databases">
        <title>Tropical sea cucumber genome reveals ecological adaptation and Cuvierian tubules defense mechanism.</title>
        <authorList>
            <person name="Chen T."/>
        </authorList>
    </citation>
    <scope>NUCLEOTIDE SEQUENCE</scope>
    <source>
        <strain evidence="5">Nanhai2018</strain>
        <tissue evidence="5">Muscle</tissue>
    </source>
</reference>
<feature type="compositionally biased region" description="Low complexity" evidence="4">
    <location>
        <begin position="664"/>
        <end position="673"/>
    </location>
</feature>
<evidence type="ECO:0000256" key="3">
    <source>
        <dbReference type="ARBA" id="ARBA00022490"/>
    </source>
</evidence>
<dbReference type="PANTHER" id="PTHR46342:SF1">
    <property type="entry name" value="ALPHA-CATULIN"/>
    <property type="match status" value="1"/>
</dbReference>
<dbReference type="InterPro" id="IPR036723">
    <property type="entry name" value="Alpha-catenin/vinculin-like_sf"/>
</dbReference>
<dbReference type="Gene3D" id="1.10.287.160">
    <property type="entry name" value="HR1 repeat"/>
    <property type="match status" value="1"/>
</dbReference>
<dbReference type="GO" id="GO:0007155">
    <property type="term" value="P:cell adhesion"/>
    <property type="evidence" value="ECO:0007669"/>
    <property type="project" value="InterPro"/>
</dbReference>
<dbReference type="GO" id="GO:0051015">
    <property type="term" value="F:actin filament binding"/>
    <property type="evidence" value="ECO:0007669"/>
    <property type="project" value="InterPro"/>
</dbReference>
<dbReference type="InterPro" id="IPR001033">
    <property type="entry name" value="Alpha_catenin"/>
</dbReference>
<name>A0A9Q1BBW5_HOLLE</name>
<evidence type="ECO:0000313" key="6">
    <source>
        <dbReference type="Proteomes" id="UP001152320"/>
    </source>
</evidence>
<keyword evidence="3" id="KW-0963">Cytoplasm</keyword>
<dbReference type="Proteomes" id="UP001152320">
    <property type="component" value="Chromosome 23"/>
</dbReference>
<dbReference type="PRINTS" id="PR00805">
    <property type="entry name" value="ALPHACATENIN"/>
</dbReference>
<comment type="subcellular location">
    <subcellularLocation>
        <location evidence="1">Cytoplasm</location>
    </subcellularLocation>
</comment>
<proteinExistence type="inferred from homology"/>
<comment type="caution">
    <text evidence="5">The sequence shown here is derived from an EMBL/GenBank/DDBJ whole genome shotgun (WGS) entry which is preliminary data.</text>
</comment>
<evidence type="ECO:0000256" key="2">
    <source>
        <dbReference type="ARBA" id="ARBA00008376"/>
    </source>
</evidence>
<dbReference type="PANTHER" id="PTHR46342">
    <property type="entry name" value="ALPHA-CATULIN"/>
    <property type="match status" value="1"/>
</dbReference>
<dbReference type="OrthoDB" id="6376697at2759"/>